<dbReference type="OrthoDB" id="9810880at2"/>
<evidence type="ECO:0000256" key="5">
    <source>
        <dbReference type="ARBA" id="ARBA00022777"/>
    </source>
</evidence>
<dbReference type="GO" id="GO:0009229">
    <property type="term" value="P:thiamine diphosphate biosynthetic process"/>
    <property type="evidence" value="ECO:0007669"/>
    <property type="project" value="UniProtKB-UniPathway"/>
</dbReference>
<keyword evidence="5 8" id="KW-0418">Kinase</keyword>
<evidence type="ECO:0000256" key="2">
    <source>
        <dbReference type="ARBA" id="ARBA00012135"/>
    </source>
</evidence>
<keyword evidence="3" id="KW-0808">Transferase</keyword>
<evidence type="ECO:0000256" key="3">
    <source>
        <dbReference type="ARBA" id="ARBA00022679"/>
    </source>
</evidence>
<evidence type="ECO:0000256" key="6">
    <source>
        <dbReference type="ARBA" id="ARBA00022840"/>
    </source>
</evidence>
<dbReference type="EMBL" id="JFKA01000003">
    <property type="protein sequence ID" value="OSQ38766.1"/>
    <property type="molecule type" value="Genomic_DNA"/>
</dbReference>
<protein>
    <recommendedName>
        <fullName evidence="2">hydroxymethylpyrimidine kinase</fullName>
        <ecNumber evidence="2">2.7.1.49</ecNumber>
    </recommendedName>
</protein>
<evidence type="ECO:0000256" key="4">
    <source>
        <dbReference type="ARBA" id="ARBA00022741"/>
    </source>
</evidence>
<feature type="domain" description="Pyridoxamine kinase/Phosphomethylpyrimidine kinase" evidence="7">
    <location>
        <begin position="12"/>
        <end position="258"/>
    </location>
</feature>
<dbReference type="AlphaFoldDB" id="A0A1Y2L0L7"/>
<dbReference type="PANTHER" id="PTHR20858">
    <property type="entry name" value="PHOSPHOMETHYLPYRIMIDINE KINASE"/>
    <property type="match status" value="1"/>
</dbReference>
<gene>
    <name evidence="8" type="ORF">TMES_08185</name>
</gene>
<organism evidence="8 9">
    <name type="scientific">Thalassospira mesophila</name>
    <dbReference type="NCBI Taxonomy" id="1293891"/>
    <lineage>
        <taxon>Bacteria</taxon>
        <taxon>Pseudomonadati</taxon>
        <taxon>Pseudomonadota</taxon>
        <taxon>Alphaproteobacteria</taxon>
        <taxon>Rhodospirillales</taxon>
        <taxon>Thalassospiraceae</taxon>
        <taxon>Thalassospira</taxon>
    </lineage>
</organism>
<dbReference type="InterPro" id="IPR029056">
    <property type="entry name" value="Ribokinase-like"/>
</dbReference>
<keyword evidence="4" id="KW-0547">Nucleotide-binding</keyword>
<reference evidence="8 9" key="1">
    <citation type="submission" date="2014-03" db="EMBL/GenBank/DDBJ databases">
        <title>The draft genome sequence of Thalassospira mesophila JCM 18969.</title>
        <authorList>
            <person name="Lai Q."/>
            <person name="Shao Z."/>
        </authorList>
    </citation>
    <scope>NUCLEOTIDE SEQUENCE [LARGE SCALE GENOMIC DNA]</scope>
    <source>
        <strain evidence="8 9">JCM 18969</strain>
    </source>
</reference>
<dbReference type="Proteomes" id="UP000193391">
    <property type="component" value="Unassembled WGS sequence"/>
</dbReference>
<comment type="caution">
    <text evidence="8">The sequence shown here is derived from an EMBL/GenBank/DDBJ whole genome shotgun (WGS) entry which is preliminary data.</text>
</comment>
<evidence type="ECO:0000313" key="8">
    <source>
        <dbReference type="EMBL" id="OSQ38766.1"/>
    </source>
</evidence>
<keyword evidence="9" id="KW-1185">Reference proteome</keyword>
<evidence type="ECO:0000256" key="1">
    <source>
        <dbReference type="ARBA" id="ARBA00004948"/>
    </source>
</evidence>
<name>A0A1Y2L0L7_9PROT</name>
<dbReference type="GO" id="GO:0005524">
    <property type="term" value="F:ATP binding"/>
    <property type="evidence" value="ECO:0007669"/>
    <property type="project" value="UniProtKB-KW"/>
</dbReference>
<comment type="pathway">
    <text evidence="1">Cofactor biosynthesis; thiamine diphosphate biosynthesis.</text>
</comment>
<evidence type="ECO:0000259" key="7">
    <source>
        <dbReference type="Pfam" id="PF08543"/>
    </source>
</evidence>
<dbReference type="Pfam" id="PF08543">
    <property type="entry name" value="Phos_pyr_kin"/>
    <property type="match status" value="1"/>
</dbReference>
<dbReference type="EC" id="2.7.1.49" evidence="2"/>
<accession>A0A1Y2L0L7</accession>
<dbReference type="InterPro" id="IPR013749">
    <property type="entry name" value="PM/HMP-P_kinase-1"/>
</dbReference>
<keyword evidence="6" id="KW-0067">ATP-binding</keyword>
<dbReference type="GO" id="GO:0008972">
    <property type="term" value="F:phosphomethylpyrimidine kinase activity"/>
    <property type="evidence" value="ECO:0007669"/>
    <property type="project" value="InterPro"/>
</dbReference>
<dbReference type="GO" id="GO:0009228">
    <property type="term" value="P:thiamine biosynthetic process"/>
    <property type="evidence" value="ECO:0007669"/>
    <property type="project" value="InterPro"/>
</dbReference>
<proteinExistence type="predicted"/>
<dbReference type="UniPathway" id="UPA00060">
    <property type="reaction ID" value="UER00138"/>
</dbReference>
<dbReference type="SUPFAM" id="SSF53613">
    <property type="entry name" value="Ribokinase-like"/>
    <property type="match status" value="1"/>
</dbReference>
<evidence type="ECO:0000313" key="9">
    <source>
        <dbReference type="Proteomes" id="UP000193391"/>
    </source>
</evidence>
<dbReference type="Gene3D" id="3.40.1190.20">
    <property type="match status" value="1"/>
</dbReference>
<dbReference type="PANTHER" id="PTHR20858:SF17">
    <property type="entry name" value="HYDROXYMETHYLPYRIMIDINE_PHOSPHOMETHYLPYRIMIDINE KINASE THI20-RELATED"/>
    <property type="match status" value="1"/>
</dbReference>
<dbReference type="FunFam" id="3.40.1190.20:FF:000003">
    <property type="entry name" value="Phosphomethylpyrimidine kinase ThiD"/>
    <property type="match status" value="1"/>
</dbReference>
<sequence length="266" mass="27323">MKGRVLILAGSDSSGGAGIQADIKTVTVLGGYAATAITALTAQNTQGVFGVVGVDPAFIVLQAELMLDDIGADCLKTGMLHSVPVIKAVAGLLAGKAAGIPVVIDPVMISQSGSRLLEEDAVETLIKLLVPRATILTPNIPEAEVLSGHRIENEDDMIFAAEKIGAMGANAVLVKGGHSEGSKIIDILWDREHGISGFEDDRIPSDNNHGTGCTLASAIATGIAQGLDLGDAVARARAYVREAIRTAPNFGKGNGPLNHAHPVTGE</sequence>
<dbReference type="NCBIfam" id="TIGR00097">
    <property type="entry name" value="HMP-P_kinase"/>
    <property type="match status" value="1"/>
</dbReference>
<dbReference type="GO" id="GO:0008902">
    <property type="term" value="F:hydroxymethylpyrimidine kinase activity"/>
    <property type="evidence" value="ECO:0007669"/>
    <property type="project" value="UniProtKB-EC"/>
</dbReference>
<dbReference type="InterPro" id="IPR004399">
    <property type="entry name" value="HMP/HMP-P_kinase_dom"/>
</dbReference>
<dbReference type="GO" id="GO:0005829">
    <property type="term" value="C:cytosol"/>
    <property type="evidence" value="ECO:0007669"/>
    <property type="project" value="TreeGrafter"/>
</dbReference>
<dbReference type="CDD" id="cd01169">
    <property type="entry name" value="HMPP_kinase"/>
    <property type="match status" value="1"/>
</dbReference>
<dbReference type="STRING" id="1293891.TMES_08185"/>
<dbReference type="RefSeq" id="WP_085581380.1">
    <property type="nucleotide sequence ID" value="NZ_JFKA01000003.1"/>
</dbReference>